<accession>T1F6N6</accession>
<dbReference type="EMBL" id="KB096590">
    <property type="protein sequence ID" value="ESO03617.1"/>
    <property type="molecule type" value="Genomic_DNA"/>
</dbReference>
<feature type="region of interest" description="Disordered" evidence="1">
    <location>
        <begin position="220"/>
        <end position="265"/>
    </location>
</feature>
<gene>
    <name evidence="3" type="primary">20204485</name>
    <name evidence="2" type="ORF">HELRODRAFT_173310</name>
</gene>
<dbReference type="RefSeq" id="XP_009018174.1">
    <property type="nucleotide sequence ID" value="XM_009019926.1"/>
</dbReference>
<name>T1F6N6_HELRO</name>
<feature type="compositionally biased region" description="Low complexity" evidence="1">
    <location>
        <begin position="220"/>
        <end position="244"/>
    </location>
</feature>
<dbReference type="EMBL" id="AMQM01004503">
    <property type="status" value="NOT_ANNOTATED_CDS"/>
    <property type="molecule type" value="Genomic_DNA"/>
</dbReference>
<feature type="compositionally biased region" description="Polar residues" evidence="1">
    <location>
        <begin position="250"/>
        <end position="260"/>
    </location>
</feature>
<evidence type="ECO:0000313" key="2">
    <source>
        <dbReference type="EMBL" id="ESO03617.1"/>
    </source>
</evidence>
<reference evidence="4" key="1">
    <citation type="submission" date="2012-12" db="EMBL/GenBank/DDBJ databases">
        <authorList>
            <person name="Hellsten U."/>
            <person name="Grimwood J."/>
            <person name="Chapman J.A."/>
            <person name="Shapiro H."/>
            <person name="Aerts A."/>
            <person name="Otillar R.P."/>
            <person name="Terry A.Y."/>
            <person name="Boore J.L."/>
            <person name="Simakov O."/>
            <person name="Marletaz F."/>
            <person name="Cho S.-J."/>
            <person name="Edsinger-Gonzales E."/>
            <person name="Havlak P."/>
            <person name="Kuo D.-H."/>
            <person name="Larsson T."/>
            <person name="Lv J."/>
            <person name="Arendt D."/>
            <person name="Savage R."/>
            <person name="Osoegawa K."/>
            <person name="de Jong P."/>
            <person name="Lindberg D.R."/>
            <person name="Seaver E.C."/>
            <person name="Weisblat D.A."/>
            <person name="Putnam N.H."/>
            <person name="Grigoriev I.V."/>
            <person name="Rokhsar D.S."/>
        </authorList>
    </citation>
    <scope>NUCLEOTIDE SEQUENCE</scope>
</reference>
<reference evidence="3" key="3">
    <citation type="submission" date="2015-06" db="UniProtKB">
        <authorList>
            <consortium name="EnsemblMetazoa"/>
        </authorList>
    </citation>
    <scope>IDENTIFICATION</scope>
</reference>
<organism evidence="3 4">
    <name type="scientific">Helobdella robusta</name>
    <name type="common">Californian leech</name>
    <dbReference type="NCBI Taxonomy" id="6412"/>
    <lineage>
        <taxon>Eukaryota</taxon>
        <taxon>Metazoa</taxon>
        <taxon>Spiralia</taxon>
        <taxon>Lophotrochozoa</taxon>
        <taxon>Annelida</taxon>
        <taxon>Clitellata</taxon>
        <taxon>Hirudinea</taxon>
        <taxon>Rhynchobdellida</taxon>
        <taxon>Glossiphoniidae</taxon>
        <taxon>Helobdella</taxon>
    </lineage>
</organism>
<feature type="compositionally biased region" description="Low complexity" evidence="1">
    <location>
        <begin position="47"/>
        <end position="76"/>
    </location>
</feature>
<dbReference type="KEGG" id="hro:HELRODRAFT_173310"/>
<sequence length="496" mass="56664">MDRSVKIVTRSHKWVSEENNNNKIINNNNINNNNQKSIAIKRTNNINNNTNNNNNPNNNNNFNNNNYFNNINNNPNSSISNRKHSRSPNNYKLIPTLTFKPRISPATTTTKTTTTTTATIKQQQQTTLTDIHTLPTTKSYTNVWMTVSTNSTATTLFKYIRNDSHHQYNKLRHLNSSKSTKLDRNLSKINVLEAKNEDFITLELTSANVLKISWPTNFNNKNNDNNNINNNNNNINNNNNYNNNEDYHQDYQNPAKNSAKNPGYRNLKQFSQDQKYKIYLPKNSGSGFEMGSTESHGSGSHGSVVSQEVSGYVYILLKDEADSGLDCGRINKTLSLKNDCLIRRYEIKFNEKKPVHICSYVFNISTSKYEPDTGSTSKTHEKLRTFGRYTSVNEVLFQLLQTPNFADRMNLVEETVVTFEDRQPVNIFNCSWLDHHNRAGDLDLSRVNTFTFSHFGDFLNVTCHLGGKPKVELVENSADDDDDDDDCDVIRIITSP</sequence>
<dbReference type="HOGENOM" id="CLU_550168_0_0_1"/>
<keyword evidence="4" id="KW-1185">Reference proteome</keyword>
<dbReference type="CTD" id="20204485"/>
<feature type="region of interest" description="Disordered" evidence="1">
    <location>
        <begin position="47"/>
        <end position="90"/>
    </location>
</feature>
<dbReference type="InParanoid" id="T1F6N6"/>
<reference evidence="2 4" key="2">
    <citation type="journal article" date="2013" name="Nature">
        <title>Insights into bilaterian evolution from three spiralian genomes.</title>
        <authorList>
            <person name="Simakov O."/>
            <person name="Marletaz F."/>
            <person name="Cho S.J."/>
            <person name="Edsinger-Gonzales E."/>
            <person name="Havlak P."/>
            <person name="Hellsten U."/>
            <person name="Kuo D.H."/>
            <person name="Larsson T."/>
            <person name="Lv J."/>
            <person name="Arendt D."/>
            <person name="Savage R."/>
            <person name="Osoegawa K."/>
            <person name="de Jong P."/>
            <person name="Grimwood J."/>
            <person name="Chapman J.A."/>
            <person name="Shapiro H."/>
            <person name="Aerts A."/>
            <person name="Otillar R.P."/>
            <person name="Terry A.Y."/>
            <person name="Boore J.L."/>
            <person name="Grigoriev I.V."/>
            <person name="Lindberg D.R."/>
            <person name="Seaver E.C."/>
            <person name="Weisblat D.A."/>
            <person name="Putnam N.H."/>
            <person name="Rokhsar D.S."/>
        </authorList>
    </citation>
    <scope>NUCLEOTIDE SEQUENCE</scope>
</reference>
<protein>
    <submittedName>
        <fullName evidence="2 3">Uncharacterized protein</fullName>
    </submittedName>
</protein>
<dbReference type="GeneID" id="20204485"/>
<evidence type="ECO:0000313" key="3">
    <source>
        <dbReference type="EnsemblMetazoa" id="HelroP173310"/>
    </source>
</evidence>
<evidence type="ECO:0000313" key="4">
    <source>
        <dbReference type="Proteomes" id="UP000015101"/>
    </source>
</evidence>
<dbReference type="EnsemblMetazoa" id="HelroT173310">
    <property type="protein sequence ID" value="HelroP173310"/>
    <property type="gene ID" value="HelroG173310"/>
</dbReference>
<dbReference type="AlphaFoldDB" id="T1F6N6"/>
<dbReference type="Proteomes" id="UP000015101">
    <property type="component" value="Unassembled WGS sequence"/>
</dbReference>
<proteinExistence type="predicted"/>
<evidence type="ECO:0000256" key="1">
    <source>
        <dbReference type="SAM" id="MobiDB-lite"/>
    </source>
</evidence>